<dbReference type="AlphaFoldDB" id="A0A1N7A7G7"/>
<dbReference type="Gene3D" id="1.20.5.1700">
    <property type="match status" value="1"/>
</dbReference>
<keyword evidence="3" id="KW-0808">Transferase</keyword>
<sequence>MTPRIRGNDYTVLRPPALGSSWTPRLRVSVVIPAYADQVKLDLTLAGLARQTYPADLLEVIVVDNGSEPPLRLPEIRPRDTRLLVCAAPGRARARNTGLAAATGDVIHWMDSDVVPEPEEVEAHMRWHHLAPYLSVTSYLRFTTVPLPGPVDVARTDDLAKLFEPAEPHAWIEDLVQRSDGLVHSPRPFSIHIGGASSVSARLFERAGPMDPEMILGQDTEMGYRLAQAGAVFIPDPEARAYHLGPSMRMRDSAPISRVSHALVTDRVPGYRWLRTHPSRQWKVPQVEVLVDATAGSYDDVRATVDGVLAGTVTDLAVVLTGPWDELEPEQRAPLKDPRLDLVLLRAHYTHEGRVRLATTVSDTQSPYRLRMPPGWVPEEDGLGRLLDVLRGRERGLVSVLLAEDPEGVTVARLERTEAFSRAALVAEEGEDLDDAVDEMFGVYWVDGETFGFRTAAEAPAHVSARAAYRARAQAQAEVERLTKEVERLRGQVTNWRGEAARWRQSAVEFRREIGTLRRQVSALRGQVAALNRARGLRGIARGLRRPFTFKKT</sequence>
<dbReference type="InterPro" id="IPR050834">
    <property type="entry name" value="Glycosyltransf_2"/>
</dbReference>
<keyword evidence="1" id="KW-0175">Coiled coil</keyword>
<protein>
    <submittedName>
        <fullName evidence="3">Glycosyltransferase, GT2 family</fullName>
    </submittedName>
</protein>
<dbReference type="EMBL" id="FTNI01000008">
    <property type="protein sequence ID" value="SIR34943.1"/>
    <property type="molecule type" value="Genomic_DNA"/>
</dbReference>
<organism evidence="3 4">
    <name type="scientific">Microbispora rosea</name>
    <dbReference type="NCBI Taxonomy" id="58117"/>
    <lineage>
        <taxon>Bacteria</taxon>
        <taxon>Bacillati</taxon>
        <taxon>Actinomycetota</taxon>
        <taxon>Actinomycetes</taxon>
        <taxon>Streptosporangiales</taxon>
        <taxon>Streptosporangiaceae</taxon>
        <taxon>Microbispora</taxon>
    </lineage>
</organism>
<dbReference type="Proteomes" id="UP000186096">
    <property type="component" value="Unassembled WGS sequence"/>
</dbReference>
<dbReference type="Pfam" id="PF00535">
    <property type="entry name" value="Glycos_transf_2"/>
    <property type="match status" value="1"/>
</dbReference>
<dbReference type="Gene3D" id="3.90.550.10">
    <property type="entry name" value="Spore Coat Polysaccharide Biosynthesis Protein SpsA, Chain A"/>
    <property type="match status" value="1"/>
</dbReference>
<dbReference type="CDD" id="cd00761">
    <property type="entry name" value="Glyco_tranf_GTA_type"/>
    <property type="match status" value="1"/>
</dbReference>
<dbReference type="SUPFAM" id="SSF53448">
    <property type="entry name" value="Nucleotide-diphospho-sugar transferases"/>
    <property type="match status" value="1"/>
</dbReference>
<evidence type="ECO:0000313" key="3">
    <source>
        <dbReference type="EMBL" id="SIR34943.1"/>
    </source>
</evidence>
<evidence type="ECO:0000259" key="2">
    <source>
        <dbReference type="Pfam" id="PF00535"/>
    </source>
</evidence>
<dbReference type="OrthoDB" id="5168148at2"/>
<dbReference type="InterPro" id="IPR001173">
    <property type="entry name" value="Glyco_trans_2-like"/>
</dbReference>
<dbReference type="RefSeq" id="WP_076434826.1">
    <property type="nucleotide sequence ID" value="NZ_FTNI01000008.1"/>
</dbReference>
<dbReference type="STRING" id="58117.SAMN05421833_10859"/>
<evidence type="ECO:0000256" key="1">
    <source>
        <dbReference type="SAM" id="Coils"/>
    </source>
</evidence>
<feature type="domain" description="Glycosyltransferase 2-like" evidence="2">
    <location>
        <begin position="29"/>
        <end position="128"/>
    </location>
</feature>
<dbReference type="InterPro" id="IPR029044">
    <property type="entry name" value="Nucleotide-diphossugar_trans"/>
</dbReference>
<accession>A0A1N7A7G7</accession>
<proteinExistence type="predicted"/>
<reference evidence="4" key="1">
    <citation type="submission" date="2017-01" db="EMBL/GenBank/DDBJ databases">
        <authorList>
            <person name="Varghese N."/>
            <person name="Submissions S."/>
        </authorList>
    </citation>
    <scope>NUCLEOTIDE SEQUENCE [LARGE SCALE GENOMIC DNA]</scope>
    <source>
        <strain evidence="4">ATCC 12950</strain>
    </source>
</reference>
<keyword evidence="4" id="KW-1185">Reference proteome</keyword>
<evidence type="ECO:0000313" key="4">
    <source>
        <dbReference type="Proteomes" id="UP000186096"/>
    </source>
</evidence>
<dbReference type="PANTHER" id="PTHR43685:SF3">
    <property type="entry name" value="SLR2126 PROTEIN"/>
    <property type="match status" value="1"/>
</dbReference>
<gene>
    <name evidence="3" type="ORF">SAMN05421833_10859</name>
</gene>
<dbReference type="GO" id="GO:0016740">
    <property type="term" value="F:transferase activity"/>
    <property type="evidence" value="ECO:0007669"/>
    <property type="project" value="UniProtKB-KW"/>
</dbReference>
<dbReference type="PANTHER" id="PTHR43685">
    <property type="entry name" value="GLYCOSYLTRANSFERASE"/>
    <property type="match status" value="1"/>
</dbReference>
<name>A0A1N7A7G7_9ACTN</name>
<feature type="coiled-coil region" evidence="1">
    <location>
        <begin position="465"/>
        <end position="499"/>
    </location>
</feature>